<evidence type="ECO:0000313" key="3">
    <source>
        <dbReference type="EMBL" id="AKK10199.1"/>
    </source>
</evidence>
<comment type="similarity">
    <text evidence="1">Belongs to the GSP E family.</text>
</comment>
<gene>
    <name evidence="3" type="ORF">CUTER_00890</name>
</gene>
<keyword evidence="4" id="KW-1185">Reference proteome</keyword>
<keyword evidence="3" id="KW-0547">Nucleotide-binding</keyword>
<dbReference type="Gene3D" id="3.40.50.300">
    <property type="entry name" value="P-loop containing nucleotide triphosphate hydrolases"/>
    <property type="match status" value="1"/>
</dbReference>
<dbReference type="NCBIfam" id="TIGR03819">
    <property type="entry name" value="heli_sec_ATPase"/>
    <property type="match status" value="1"/>
</dbReference>
<proteinExistence type="inferred from homology"/>
<accession>A0A0G3HA60</accession>
<dbReference type="OrthoDB" id="9810761at2"/>
<reference evidence="4" key="2">
    <citation type="submission" date="2015-05" db="EMBL/GenBank/DDBJ databases">
        <title>Complete genome sequence of Corynebacterium uterequi DSM 45634, isolated from the uterus of a maiden mare.</title>
        <authorList>
            <person name="Ruckert C."/>
            <person name="Albersmeier A."/>
            <person name="Winkler A."/>
            <person name="Tauch A."/>
        </authorList>
    </citation>
    <scope>NUCLEOTIDE SEQUENCE [LARGE SCALE GENOMIC DNA]</scope>
    <source>
        <strain evidence="4">DSM 45634</strain>
    </source>
</reference>
<dbReference type="Gene3D" id="3.30.450.380">
    <property type="match status" value="1"/>
</dbReference>
<dbReference type="GO" id="GO:0016887">
    <property type="term" value="F:ATP hydrolysis activity"/>
    <property type="evidence" value="ECO:0007669"/>
    <property type="project" value="InterPro"/>
</dbReference>
<dbReference type="KEGG" id="cut:CUTER_00890"/>
<dbReference type="STRING" id="1072256.CUTER_00890"/>
<dbReference type="SUPFAM" id="SSF52540">
    <property type="entry name" value="P-loop containing nucleoside triphosphate hydrolases"/>
    <property type="match status" value="1"/>
</dbReference>
<reference evidence="3 4" key="1">
    <citation type="journal article" date="2015" name="Genome Announc.">
        <title>Virulence Factor Genes Detected in the Complete Genome Sequence of Corynebacterium uterequi DSM 45634, Isolated from the Uterus of a Maiden Mare.</title>
        <authorList>
            <person name="Ruckert C."/>
            <person name="Kriete M."/>
            <person name="Jaenicke S."/>
            <person name="Winkler A."/>
            <person name="Tauch A."/>
        </authorList>
    </citation>
    <scope>NUCLEOTIDE SEQUENCE [LARGE SCALE GENOMIC DNA]</scope>
    <source>
        <strain evidence="3 4">DSM 45634</strain>
    </source>
</reference>
<dbReference type="CDD" id="cd01130">
    <property type="entry name" value="VirB11-like_ATPase"/>
    <property type="match status" value="1"/>
</dbReference>
<feature type="domain" description="Bacterial type II secretion system protein E" evidence="2">
    <location>
        <begin position="56"/>
        <end position="334"/>
    </location>
</feature>
<dbReference type="InterPro" id="IPR050921">
    <property type="entry name" value="T4SS_GSP_E_ATPase"/>
</dbReference>
<dbReference type="RefSeq" id="WP_047258832.1">
    <property type="nucleotide sequence ID" value="NZ_CP011546.1"/>
</dbReference>
<dbReference type="GO" id="GO:0004386">
    <property type="term" value="F:helicase activity"/>
    <property type="evidence" value="ECO:0007669"/>
    <property type="project" value="UniProtKB-KW"/>
</dbReference>
<evidence type="ECO:0000313" key="4">
    <source>
        <dbReference type="Proteomes" id="UP000035548"/>
    </source>
</evidence>
<dbReference type="InterPro" id="IPR022399">
    <property type="entry name" value="TadA-like_ATPase"/>
</dbReference>
<dbReference type="PANTHER" id="PTHR30486">
    <property type="entry name" value="TWITCHING MOTILITY PROTEIN PILT"/>
    <property type="match status" value="1"/>
</dbReference>
<dbReference type="EMBL" id="CP011546">
    <property type="protein sequence ID" value="AKK10199.1"/>
    <property type="molecule type" value="Genomic_DNA"/>
</dbReference>
<keyword evidence="3" id="KW-0347">Helicase</keyword>
<dbReference type="AlphaFoldDB" id="A0A0G3HA60"/>
<dbReference type="Proteomes" id="UP000035548">
    <property type="component" value="Chromosome"/>
</dbReference>
<evidence type="ECO:0000256" key="1">
    <source>
        <dbReference type="ARBA" id="ARBA00006611"/>
    </source>
</evidence>
<evidence type="ECO:0000259" key="2">
    <source>
        <dbReference type="Pfam" id="PF00437"/>
    </source>
</evidence>
<dbReference type="PANTHER" id="PTHR30486:SF6">
    <property type="entry name" value="TYPE IV PILUS RETRACTATION ATPASE PILT"/>
    <property type="match status" value="1"/>
</dbReference>
<name>A0A0G3HA60_9CORY</name>
<protein>
    <submittedName>
        <fullName evidence="3">Helicase/secretion neighborhood ATPase</fullName>
    </submittedName>
</protein>
<dbReference type="InterPro" id="IPR027417">
    <property type="entry name" value="P-loop_NTPase"/>
</dbReference>
<dbReference type="InterPro" id="IPR001482">
    <property type="entry name" value="T2SS/T4SS_dom"/>
</dbReference>
<organism evidence="3 4">
    <name type="scientific">Corynebacterium uterequi</name>
    <dbReference type="NCBI Taxonomy" id="1072256"/>
    <lineage>
        <taxon>Bacteria</taxon>
        <taxon>Bacillati</taxon>
        <taxon>Actinomycetota</taxon>
        <taxon>Actinomycetes</taxon>
        <taxon>Mycobacteriales</taxon>
        <taxon>Corynebacteriaceae</taxon>
        <taxon>Corynebacterium</taxon>
    </lineage>
</organism>
<dbReference type="Pfam" id="PF00437">
    <property type="entry name" value="T2SSE"/>
    <property type="match status" value="1"/>
</dbReference>
<keyword evidence="3" id="KW-0378">Hydrolase</keyword>
<dbReference type="PATRIC" id="fig|1072256.5.peg.167"/>
<keyword evidence="3" id="KW-0067">ATP-binding</keyword>
<sequence>MISPDLMDKLHRRYVAEPALAGADAATLARVVREEAGVISDVDVLDVLRRLHDDTHGAGPLERLLTLDGVTDVCVNSPTDVWIDRGRGMERAALSFDDDADVRRLACRLAGQCGQRLDDARPFVDGRLRRDDGTAIRLHAVLSPPARTHTAISLRVLRQNRTSLAELAESGTFPLALVDALREVIDAHRSVLVTGGTGSGKTTLLSALLAEVDPSERIICIEDTAELDPAHPHVLGLTTRRANTENAGAITMSELLIQALRMRPDRVVVGEIRGAEVVDLLAALNTGHHGGAGTVHANSAAEVPARLEALAALGGLGRTALHSQLAAAVDVVLTMRKDAHGHRRRYLAEIATLAGNPVTVRVVWRPGQDITDELRARLRGELP</sequence>